<name>A0A6A5VIX7_9PLEO</name>
<evidence type="ECO:0000256" key="2">
    <source>
        <dbReference type="ARBA" id="ARBA00022664"/>
    </source>
</evidence>
<comment type="subcellular location">
    <subcellularLocation>
        <location evidence="1">Nucleus</location>
    </subcellularLocation>
</comment>
<dbReference type="GO" id="GO:0046540">
    <property type="term" value="C:U4/U6 x U5 tri-snRNP complex"/>
    <property type="evidence" value="ECO:0007669"/>
    <property type="project" value="InterPro"/>
</dbReference>
<dbReference type="InterPro" id="IPR010541">
    <property type="entry name" value="Prp3_C"/>
</dbReference>
<keyword evidence="2" id="KW-0507">mRNA processing</keyword>
<evidence type="ECO:0000256" key="4">
    <source>
        <dbReference type="ARBA" id="ARBA00023242"/>
    </source>
</evidence>
<dbReference type="PANTHER" id="PTHR14212">
    <property type="entry name" value="U4/U6-ASSOCIATED RNA SPLICING FACTOR-RELATED"/>
    <property type="match status" value="1"/>
</dbReference>
<reference evidence="8" key="1">
    <citation type="journal article" date="2020" name="Stud. Mycol.">
        <title>101 Dothideomycetes genomes: a test case for predicting lifestyles and emergence of pathogens.</title>
        <authorList>
            <person name="Haridas S."/>
            <person name="Albert R."/>
            <person name="Binder M."/>
            <person name="Bloem J."/>
            <person name="Labutti K."/>
            <person name="Salamov A."/>
            <person name="Andreopoulos B."/>
            <person name="Baker S."/>
            <person name="Barry K."/>
            <person name="Bills G."/>
            <person name="Bluhm B."/>
            <person name="Cannon C."/>
            <person name="Castanera R."/>
            <person name="Culley D."/>
            <person name="Daum C."/>
            <person name="Ezra D."/>
            <person name="Gonzalez J."/>
            <person name="Henrissat B."/>
            <person name="Kuo A."/>
            <person name="Liang C."/>
            <person name="Lipzen A."/>
            <person name="Lutzoni F."/>
            <person name="Magnuson J."/>
            <person name="Mondo S."/>
            <person name="Nolan M."/>
            <person name="Ohm R."/>
            <person name="Pangilinan J."/>
            <person name="Park H.-J."/>
            <person name="Ramirez L."/>
            <person name="Alfaro M."/>
            <person name="Sun H."/>
            <person name="Tritt A."/>
            <person name="Yoshinaga Y."/>
            <person name="Zwiers L.-H."/>
            <person name="Turgeon B."/>
            <person name="Goodwin S."/>
            <person name="Spatafora J."/>
            <person name="Crous P."/>
            <person name="Grigoriev I."/>
        </authorList>
    </citation>
    <scope>NUCLEOTIDE SEQUENCE</scope>
    <source>
        <strain evidence="8">CBS 107.79</strain>
    </source>
</reference>
<feature type="compositionally biased region" description="Low complexity" evidence="5">
    <location>
        <begin position="106"/>
        <end position="121"/>
    </location>
</feature>
<evidence type="ECO:0000259" key="6">
    <source>
        <dbReference type="Pfam" id="PF06544"/>
    </source>
</evidence>
<dbReference type="Pfam" id="PF06544">
    <property type="entry name" value="Prp3_C"/>
    <property type="match status" value="1"/>
</dbReference>
<proteinExistence type="predicted"/>
<keyword evidence="9" id="KW-1185">Reference proteome</keyword>
<protein>
    <submittedName>
        <fullName evidence="8">PRP3-domain-containing protein</fullName>
    </submittedName>
</protein>
<evidence type="ECO:0000256" key="1">
    <source>
        <dbReference type="ARBA" id="ARBA00004123"/>
    </source>
</evidence>
<dbReference type="OrthoDB" id="10264544at2759"/>
<evidence type="ECO:0000256" key="5">
    <source>
        <dbReference type="SAM" id="MobiDB-lite"/>
    </source>
</evidence>
<dbReference type="CDD" id="cd24162">
    <property type="entry name" value="Prp3_C"/>
    <property type="match status" value="1"/>
</dbReference>
<keyword evidence="4" id="KW-0539">Nucleus</keyword>
<dbReference type="PANTHER" id="PTHR14212:SF0">
    <property type="entry name" value="U4_U6 SMALL NUCLEAR RIBONUCLEOPROTEIN PRP3"/>
    <property type="match status" value="1"/>
</dbReference>
<gene>
    <name evidence="8" type="ORF">BU23DRAFT_554308</name>
</gene>
<dbReference type="InterPro" id="IPR027104">
    <property type="entry name" value="Prp3"/>
</dbReference>
<accession>A0A6A5VIX7</accession>
<evidence type="ECO:0000256" key="3">
    <source>
        <dbReference type="ARBA" id="ARBA00023187"/>
    </source>
</evidence>
<feature type="compositionally biased region" description="Low complexity" evidence="5">
    <location>
        <begin position="66"/>
        <end position="96"/>
    </location>
</feature>
<organism evidence="8 9">
    <name type="scientific">Bimuria novae-zelandiae CBS 107.79</name>
    <dbReference type="NCBI Taxonomy" id="1447943"/>
    <lineage>
        <taxon>Eukaryota</taxon>
        <taxon>Fungi</taxon>
        <taxon>Dikarya</taxon>
        <taxon>Ascomycota</taxon>
        <taxon>Pezizomycotina</taxon>
        <taxon>Dothideomycetes</taxon>
        <taxon>Pleosporomycetidae</taxon>
        <taxon>Pleosporales</taxon>
        <taxon>Massarineae</taxon>
        <taxon>Didymosphaeriaceae</taxon>
        <taxon>Bimuria</taxon>
    </lineage>
</organism>
<sequence>MMPATGDKRPHPGGHGDAVKRAKPSGDPVAAAKAAAKAKAEEIRARLAATQSQSNGASPSPRQPGTPVATPAPASAPASSSAKLDAMKAKMAALQARSKINSKIEASAAASPEPARPVPASDTRRPDLGAAVDRRAPTKPKASAPPPAEEKKNPYFDPKPVPGVKQRVSRGLLFNSRGKYLEQASKLRAQNRLEEIKKTLALQARRAGLDENSERGFLVQPPPDVEWWDEGLLDEKTYDCLEDASKVKIDGDDSIITIYVQHPALSKAPQDKRYIEVKPMFLTAKEQSKLRRMRRAEDLKEHQAKIRLGLEPPPPPKVKRGNMMRVMGEQAIADPTAVEMLVESQIAQRHEDHVKANEERKLSKDQRHAKLEANQQKDAAKALFMACFRIGTLAYGKHRYQIDQNAKQLALTGITIFNPKMCLVIVEGGIHSITRYKKLMLQRINWQENALPTPIQAEKQATEPSWLRSVTETGDVKDHSHNTCVLVFEGELKQRNFKFWGSKMCETDGEARQVLSRSKMDSMWALALAKGSE</sequence>
<feature type="compositionally biased region" description="Basic and acidic residues" evidence="5">
    <location>
        <begin position="122"/>
        <end position="136"/>
    </location>
</feature>
<dbReference type="Pfam" id="PF08572">
    <property type="entry name" value="PRP3"/>
    <property type="match status" value="1"/>
</dbReference>
<evidence type="ECO:0000313" key="8">
    <source>
        <dbReference type="EMBL" id="KAF1973317.1"/>
    </source>
</evidence>
<feature type="domain" description="Small nuclear ribonucleoprotein Prp3 C-terminal" evidence="6">
    <location>
        <begin position="386"/>
        <end position="527"/>
    </location>
</feature>
<dbReference type="InterPro" id="IPR013881">
    <property type="entry name" value="Pre-mRNA_splic_Prp3_dom"/>
</dbReference>
<feature type="compositionally biased region" description="Basic and acidic residues" evidence="5">
    <location>
        <begin position="1"/>
        <end position="10"/>
    </location>
</feature>
<feature type="compositionally biased region" description="Polar residues" evidence="5">
    <location>
        <begin position="50"/>
        <end position="60"/>
    </location>
</feature>
<evidence type="ECO:0000313" key="9">
    <source>
        <dbReference type="Proteomes" id="UP000800036"/>
    </source>
</evidence>
<evidence type="ECO:0000259" key="7">
    <source>
        <dbReference type="Pfam" id="PF08572"/>
    </source>
</evidence>
<dbReference type="EMBL" id="ML976681">
    <property type="protein sequence ID" value="KAF1973317.1"/>
    <property type="molecule type" value="Genomic_DNA"/>
</dbReference>
<dbReference type="GO" id="GO:0000398">
    <property type="term" value="P:mRNA splicing, via spliceosome"/>
    <property type="evidence" value="ECO:0007669"/>
    <property type="project" value="InterPro"/>
</dbReference>
<feature type="region of interest" description="Disordered" evidence="5">
    <location>
        <begin position="1"/>
        <end position="163"/>
    </location>
</feature>
<dbReference type="Proteomes" id="UP000800036">
    <property type="component" value="Unassembled WGS sequence"/>
</dbReference>
<feature type="domain" description="Pre-mRNA-splicing factor 3" evidence="7">
    <location>
        <begin position="153"/>
        <end position="362"/>
    </location>
</feature>
<keyword evidence="3" id="KW-0508">mRNA splicing</keyword>
<dbReference type="AlphaFoldDB" id="A0A6A5VIX7"/>